<feature type="transmembrane region" description="Helical" evidence="15">
    <location>
        <begin position="573"/>
        <end position="598"/>
    </location>
</feature>
<protein>
    <recommendedName>
        <fullName evidence="4">protein-N(pi)-phosphohistidine--D-fructose phosphotransferase</fullName>
        <ecNumber evidence="4">2.7.1.202</ecNumber>
    </recommendedName>
</protein>
<feature type="domain" description="PTS EIIC type-2" evidence="18">
    <location>
        <begin position="307"/>
        <end position="640"/>
    </location>
</feature>
<dbReference type="InterPro" id="IPR050864">
    <property type="entry name" value="Bacterial_PTS_Sugar_Transport"/>
</dbReference>
<dbReference type="AlphaFoldDB" id="A0A9E2KMW7"/>
<dbReference type="GO" id="GO:0022877">
    <property type="term" value="F:protein-N(PI)-phosphohistidine-fructose phosphotransferase system transporter activity"/>
    <property type="evidence" value="ECO:0007669"/>
    <property type="project" value="InterPro"/>
</dbReference>
<dbReference type="GO" id="GO:0005351">
    <property type="term" value="F:carbohydrate:proton symporter activity"/>
    <property type="evidence" value="ECO:0007669"/>
    <property type="project" value="InterPro"/>
</dbReference>
<dbReference type="PROSITE" id="PS51094">
    <property type="entry name" value="PTS_EIIA_TYPE_2"/>
    <property type="match status" value="1"/>
</dbReference>
<dbReference type="NCBIfam" id="TIGR00848">
    <property type="entry name" value="fruA"/>
    <property type="match status" value="1"/>
</dbReference>
<dbReference type="PROSITE" id="PS00372">
    <property type="entry name" value="PTS_EIIA_TYPE_2_HIS"/>
    <property type="match status" value="1"/>
</dbReference>
<evidence type="ECO:0000256" key="6">
    <source>
        <dbReference type="ARBA" id="ARBA00022475"/>
    </source>
</evidence>
<keyword evidence="11 15" id="KW-0812">Transmembrane</keyword>
<dbReference type="Gene3D" id="3.40.930.10">
    <property type="entry name" value="Mannitol-specific EII, Chain A"/>
    <property type="match status" value="1"/>
</dbReference>
<evidence type="ECO:0000256" key="15">
    <source>
        <dbReference type="SAM" id="Phobius"/>
    </source>
</evidence>
<evidence type="ECO:0000256" key="9">
    <source>
        <dbReference type="ARBA" id="ARBA00022679"/>
    </source>
</evidence>
<comment type="catalytic activity">
    <reaction evidence="1">
        <text>D-fructose(out) + N(pros)-phospho-L-histidyl-[protein] = D-fructose 1-phosphate(in) + L-histidyl-[protein]</text>
        <dbReference type="Rhea" id="RHEA:49252"/>
        <dbReference type="Rhea" id="RHEA-COMP:9745"/>
        <dbReference type="Rhea" id="RHEA-COMP:9746"/>
        <dbReference type="ChEBI" id="CHEBI:29979"/>
        <dbReference type="ChEBI" id="CHEBI:37721"/>
        <dbReference type="ChEBI" id="CHEBI:58674"/>
        <dbReference type="ChEBI" id="CHEBI:64837"/>
        <dbReference type="EC" id="2.7.1.202"/>
    </reaction>
</comment>
<dbReference type="InterPro" id="IPR003353">
    <property type="entry name" value="PTS_IIB_fruc"/>
</dbReference>
<evidence type="ECO:0000313" key="20">
    <source>
        <dbReference type="Proteomes" id="UP000824150"/>
    </source>
</evidence>
<feature type="transmembrane region" description="Helical" evidence="15">
    <location>
        <begin position="459"/>
        <end position="478"/>
    </location>
</feature>
<dbReference type="PROSITE" id="PS51104">
    <property type="entry name" value="PTS_EIIC_TYPE_2"/>
    <property type="match status" value="1"/>
</dbReference>
<dbReference type="FunFam" id="3.40.50.2300:FF:000014">
    <property type="entry name" value="PTS system fructose-like transporter subunit IIB"/>
    <property type="match status" value="1"/>
</dbReference>
<keyword evidence="13 15" id="KW-1133">Transmembrane helix</keyword>
<evidence type="ECO:0000256" key="3">
    <source>
        <dbReference type="ARBA" id="ARBA00004496"/>
    </source>
</evidence>
<evidence type="ECO:0000259" key="16">
    <source>
        <dbReference type="PROSITE" id="PS51094"/>
    </source>
</evidence>
<keyword evidence="5" id="KW-0813">Transport</keyword>
<keyword evidence="10" id="KW-0598">Phosphotransferase system</keyword>
<dbReference type="CDD" id="cd05569">
    <property type="entry name" value="PTS_IIB_fructose"/>
    <property type="match status" value="1"/>
</dbReference>
<reference evidence="19" key="2">
    <citation type="submission" date="2021-04" db="EMBL/GenBank/DDBJ databases">
        <authorList>
            <person name="Gilroy R."/>
        </authorList>
    </citation>
    <scope>NUCLEOTIDE SEQUENCE</scope>
    <source>
        <strain evidence="19">687</strain>
    </source>
</reference>
<dbReference type="EMBL" id="JAHLFG010000029">
    <property type="protein sequence ID" value="MBU3826396.1"/>
    <property type="molecule type" value="Genomic_DNA"/>
</dbReference>
<name>A0A9E2KMW7_9GAMM</name>
<dbReference type="InterPro" id="IPR002178">
    <property type="entry name" value="PTS_EIIA_type-2_dom"/>
</dbReference>
<evidence type="ECO:0000256" key="8">
    <source>
        <dbReference type="ARBA" id="ARBA00022597"/>
    </source>
</evidence>
<dbReference type="Proteomes" id="UP000824150">
    <property type="component" value="Unassembled WGS sequence"/>
</dbReference>
<dbReference type="PANTHER" id="PTHR30505">
    <property type="entry name" value="FRUCTOSE-LIKE PERMEASE"/>
    <property type="match status" value="1"/>
</dbReference>
<feature type="transmembrane region" description="Helical" evidence="15">
    <location>
        <begin position="610"/>
        <end position="630"/>
    </location>
</feature>
<evidence type="ECO:0000256" key="14">
    <source>
        <dbReference type="ARBA" id="ARBA00023136"/>
    </source>
</evidence>
<evidence type="ECO:0000256" key="5">
    <source>
        <dbReference type="ARBA" id="ARBA00022448"/>
    </source>
</evidence>
<dbReference type="InterPro" id="IPR013011">
    <property type="entry name" value="PTS_EIIB_2"/>
</dbReference>
<dbReference type="GO" id="GO:0005737">
    <property type="term" value="C:cytoplasm"/>
    <property type="evidence" value="ECO:0007669"/>
    <property type="project" value="UniProtKB-SubCell"/>
</dbReference>
<dbReference type="CDD" id="cd00211">
    <property type="entry name" value="PTS_IIA_fru"/>
    <property type="match status" value="1"/>
</dbReference>
<dbReference type="FunFam" id="3.40.930.10:FF:000009">
    <property type="entry name" value="PTS system, fructose specific IIABC component"/>
    <property type="match status" value="1"/>
</dbReference>
<keyword evidence="9" id="KW-0808">Transferase</keyword>
<evidence type="ECO:0000259" key="17">
    <source>
        <dbReference type="PROSITE" id="PS51099"/>
    </source>
</evidence>
<dbReference type="GO" id="GO:0090563">
    <property type="term" value="F:protein-phosphocysteine-sugar phosphotransferase activity"/>
    <property type="evidence" value="ECO:0007669"/>
    <property type="project" value="TreeGrafter"/>
</dbReference>
<keyword evidence="6" id="KW-1003">Cell membrane</keyword>
<feature type="domain" description="PTS EIIB type-2" evidence="17">
    <location>
        <begin position="191"/>
        <end position="286"/>
    </location>
</feature>
<keyword evidence="8" id="KW-0762">Sugar transport</keyword>
<comment type="subcellular location">
    <subcellularLocation>
        <location evidence="2">Cell inner membrane</location>
        <topology evidence="2">Multi-pass membrane protein</topology>
    </subcellularLocation>
    <subcellularLocation>
        <location evidence="3">Cytoplasm</location>
    </subcellularLocation>
</comment>
<dbReference type="Pfam" id="PF00359">
    <property type="entry name" value="PTS_EIIA_2"/>
    <property type="match status" value="1"/>
</dbReference>
<dbReference type="GO" id="GO:0016301">
    <property type="term" value="F:kinase activity"/>
    <property type="evidence" value="ECO:0007669"/>
    <property type="project" value="UniProtKB-KW"/>
</dbReference>
<dbReference type="GO" id="GO:0009401">
    <property type="term" value="P:phosphoenolpyruvate-dependent sugar phosphotransferase system"/>
    <property type="evidence" value="ECO:0007669"/>
    <property type="project" value="UniProtKB-KW"/>
</dbReference>
<organism evidence="19 20">
    <name type="scientific">Candidatus Anaerobiospirillum merdipullorum</name>
    <dbReference type="NCBI Taxonomy" id="2838450"/>
    <lineage>
        <taxon>Bacteria</taxon>
        <taxon>Pseudomonadati</taxon>
        <taxon>Pseudomonadota</taxon>
        <taxon>Gammaproteobacteria</taxon>
        <taxon>Aeromonadales</taxon>
        <taxon>Succinivibrionaceae</taxon>
        <taxon>Anaerobiospirillum</taxon>
    </lineage>
</organism>
<evidence type="ECO:0000256" key="12">
    <source>
        <dbReference type="ARBA" id="ARBA00022777"/>
    </source>
</evidence>
<dbReference type="Pfam" id="PF02302">
    <property type="entry name" value="PTS_IIB"/>
    <property type="match status" value="1"/>
</dbReference>
<evidence type="ECO:0000259" key="18">
    <source>
        <dbReference type="PROSITE" id="PS51104"/>
    </source>
</evidence>
<dbReference type="InterPro" id="IPR036095">
    <property type="entry name" value="PTS_EIIB-like_sf"/>
</dbReference>
<keyword evidence="7" id="KW-0597">Phosphoprotein</keyword>
<evidence type="ECO:0000256" key="13">
    <source>
        <dbReference type="ARBA" id="ARBA00022989"/>
    </source>
</evidence>
<evidence type="ECO:0000256" key="11">
    <source>
        <dbReference type="ARBA" id="ARBA00022692"/>
    </source>
</evidence>
<accession>A0A9E2KMW7</accession>
<keyword evidence="14 15" id="KW-0472">Membrane</keyword>
<dbReference type="PANTHER" id="PTHR30505:SF0">
    <property type="entry name" value="FRUCTOSE-LIKE PTS SYSTEM EIIBC COMPONENT-RELATED"/>
    <property type="match status" value="1"/>
</dbReference>
<sequence length="651" mass="68156">MQISDLLNKDCVSLLDSLPDKTAVINHLVDLVASSGCLCDKEKFRQDVFAREAQGSTGFGEGVAIPHAKSDGVARPGLAALVVKSGVDFDAFDGQKVELFFIIASPHQASDAHLDVLARLSTLLMDESLRQKLKQAQSADDLLAMIDNAERAHMAQEAQAQEVATAEQSAGQSAAAQISSGDDNAAAYYDLVAVTACPAGLSHTYMAAEALEQKARELGIKIKVEADGAAGNRNRLLPEDIAHAKAVIVAADRAVEMDRFIGKPMVRVGVGEGVHHPEKLIQRALSSKCPVYRAGGMLETSSVPMRLYRHLMSGLTYLLPVAATAGIVSAVARLDVLKDSSTGLFLDTIGYSLGTLLFPILSAFIAFSIAGRTSLVAGFTGGVMADMAGAGVVGALLNGFIGGGAAFLLTKIAARFLKGHDAMFALLVYPLLGATITTVFAQYVTSLPAAFIDNWIENFIINAPLPILMVLGAVLAGMMSADMGGPFNKVAYATGVLLLADCLPENGPGSMVMAAVMAGGMVPPLAAALASGLLGRHYFSKEERKHSAAAAIKGLMFITEGVLPFLIAKRMRLACILGSAVAGALATGLHCGLCAPHGGIFIVPLAQNPLGYLFALAMGTLMGALCFVFFRRQLHHVAKRSKGQEPPLSAD</sequence>
<evidence type="ECO:0000256" key="4">
    <source>
        <dbReference type="ARBA" id="ARBA00012799"/>
    </source>
</evidence>
<feature type="domain" description="PTS EIIA type-2" evidence="16">
    <location>
        <begin position="5"/>
        <end position="149"/>
    </location>
</feature>
<dbReference type="EC" id="2.7.1.202" evidence="4"/>
<dbReference type="InterPro" id="IPR016152">
    <property type="entry name" value="PTrfase/Anion_transptr"/>
</dbReference>
<evidence type="ECO:0000256" key="2">
    <source>
        <dbReference type="ARBA" id="ARBA00004429"/>
    </source>
</evidence>
<evidence type="ECO:0000256" key="1">
    <source>
        <dbReference type="ARBA" id="ARBA00001401"/>
    </source>
</evidence>
<dbReference type="Gene3D" id="3.40.50.2300">
    <property type="match status" value="1"/>
</dbReference>
<dbReference type="SUPFAM" id="SSF52794">
    <property type="entry name" value="PTS system IIB component-like"/>
    <property type="match status" value="1"/>
</dbReference>
<gene>
    <name evidence="19" type="ORF">IAA31_02770</name>
</gene>
<feature type="transmembrane region" description="Helical" evidence="15">
    <location>
        <begin position="422"/>
        <end position="444"/>
    </location>
</feature>
<feature type="transmembrane region" description="Helical" evidence="15">
    <location>
        <begin position="513"/>
        <end position="535"/>
    </location>
</feature>
<feature type="transmembrane region" description="Helical" evidence="15">
    <location>
        <begin position="344"/>
        <end position="367"/>
    </location>
</feature>
<dbReference type="InterPro" id="IPR003501">
    <property type="entry name" value="PTS_EIIB_2/3"/>
</dbReference>
<dbReference type="PROSITE" id="PS51099">
    <property type="entry name" value="PTS_EIIB_TYPE_2"/>
    <property type="match status" value="1"/>
</dbReference>
<keyword evidence="12" id="KW-0418">Kinase</keyword>
<feature type="transmembrane region" description="Helical" evidence="15">
    <location>
        <begin position="311"/>
        <end position="332"/>
    </location>
</feature>
<evidence type="ECO:0000313" key="19">
    <source>
        <dbReference type="EMBL" id="MBU3826396.1"/>
    </source>
</evidence>
<dbReference type="SUPFAM" id="SSF55804">
    <property type="entry name" value="Phoshotransferase/anion transport protein"/>
    <property type="match status" value="1"/>
</dbReference>
<dbReference type="InterPro" id="IPR006327">
    <property type="entry name" value="PTS_IIC_fruc"/>
</dbReference>
<evidence type="ECO:0000256" key="7">
    <source>
        <dbReference type="ARBA" id="ARBA00022553"/>
    </source>
</evidence>
<evidence type="ECO:0000256" key="10">
    <source>
        <dbReference type="ARBA" id="ARBA00022683"/>
    </source>
</evidence>
<dbReference type="NCBIfam" id="TIGR00829">
    <property type="entry name" value="FRU"/>
    <property type="match status" value="1"/>
</dbReference>
<proteinExistence type="predicted"/>
<reference evidence="19" key="1">
    <citation type="journal article" date="2021" name="PeerJ">
        <title>Extensive microbial diversity within the chicken gut microbiome revealed by metagenomics and culture.</title>
        <authorList>
            <person name="Gilroy R."/>
            <person name="Ravi A."/>
            <person name="Getino M."/>
            <person name="Pursley I."/>
            <person name="Horton D.L."/>
            <person name="Alikhan N.F."/>
            <person name="Baker D."/>
            <person name="Gharbi K."/>
            <person name="Hall N."/>
            <person name="Watson M."/>
            <person name="Adriaenssens E.M."/>
            <person name="Foster-Nyarko E."/>
            <person name="Jarju S."/>
            <person name="Secka A."/>
            <person name="Antonio M."/>
            <person name="Oren A."/>
            <person name="Chaudhuri R.R."/>
            <person name="La Ragione R."/>
            <person name="Hildebrand F."/>
            <person name="Pallen M.J."/>
        </authorList>
    </citation>
    <scope>NUCLEOTIDE SEQUENCE</scope>
    <source>
        <strain evidence="19">687</strain>
    </source>
</reference>
<dbReference type="NCBIfam" id="TIGR01427">
    <property type="entry name" value="PTS_IIC_fructo"/>
    <property type="match status" value="1"/>
</dbReference>
<comment type="caution">
    <text evidence="19">The sequence shown here is derived from an EMBL/GenBank/DDBJ whole genome shotgun (WGS) entry which is preliminary data.</text>
</comment>
<feature type="transmembrane region" description="Helical" evidence="15">
    <location>
        <begin position="387"/>
        <end position="410"/>
    </location>
</feature>
<dbReference type="GO" id="GO:0005886">
    <property type="term" value="C:plasma membrane"/>
    <property type="evidence" value="ECO:0007669"/>
    <property type="project" value="UniProtKB-SubCell"/>
</dbReference>
<dbReference type="InterPro" id="IPR013014">
    <property type="entry name" value="PTS_EIIC_2"/>
</dbReference>
<dbReference type="InterPro" id="IPR004715">
    <property type="entry name" value="PTS_IIA_fruc"/>
</dbReference>